<sequence length="779" mass="91607">MDPRVRKDVYLFKANIESQRRPSSRTFGYYTERQQEYSSTNTFRKNIQQFSNFSIERYSSNSKKPQASKDNTQFQSEDRIHISTFYSDAQTFQPLSGQSSFRENSLGQLNVQRDKQNHEETLQFNQSTIIQDDRFNVKYQDMNCFILILLFVKGDYFPEKGQLLIKFNSLVKTIVDSQILNRSQIKGFEIKLRQKYGNVKHSFNNEEIEQVLVFIAQHFFQKEIIRSPSAVLQLMFKDYLIPYIKNLVQANNQKALERIILDNNFRLKITSNNSIHQTLQKSAKIIHKLLGYYEDKNQHKKNFRASLQNYFNQCIIILMRDIEIVPFIIPNKDAFALFSIIAKQSEKGQVIFGTDQLLTYFQLISHYYIIIDSTEGLIDILEEQIKILLKRIEASKGYEDYRKEQIIESKDRPSILLINTITQASQQSSLQPSKHHASDRKPNKNLKTDSKVQSSRKTYSLQSSEEILEIIFNHFANPSKNLVKISFVHEILNLLEDLNQSDETDITSIKAISQIFKNGDNYYLSRQQFDQIFIELYDNFFSVLYDGVDFFIVKFLHPLAQQIINGTIQKPMNQTIDNGYNNQQPSLKHDLSIDIETRNMIQKLIDLIQPYFKMYSEKQLGQNLTLNGFTNFCKAFSLYPDLVQRSHIHQMYQDLQYQNCSTSSQSNGLFGIIQLCEAIAVIAFNNYNDQLDLRQISHQQALLYVIERMHNQQMRIDKQASQQMKNQIYFSNERRKDFLQAFNKEFKRHFPAQKNLQNKGSDLERELTLRDLINIQNFQ</sequence>
<gene>
    <name evidence="2" type="primary">Contig5656.g6057</name>
    <name evidence="2" type="ORF">STYLEM_69</name>
</gene>
<proteinExistence type="predicted"/>
<feature type="region of interest" description="Disordered" evidence="1">
    <location>
        <begin position="426"/>
        <end position="457"/>
    </location>
</feature>
<dbReference type="EMBL" id="CCKQ01000069">
    <property type="protein sequence ID" value="CDW71130.1"/>
    <property type="molecule type" value="Genomic_DNA"/>
</dbReference>
<dbReference type="OrthoDB" id="10662475at2759"/>
<name>A0A077ZP21_STYLE</name>
<feature type="compositionally biased region" description="Basic and acidic residues" evidence="1">
    <location>
        <begin position="439"/>
        <end position="450"/>
    </location>
</feature>
<reference evidence="2 3" key="1">
    <citation type="submission" date="2014-06" db="EMBL/GenBank/DDBJ databases">
        <authorList>
            <person name="Swart Estienne"/>
        </authorList>
    </citation>
    <scope>NUCLEOTIDE SEQUENCE [LARGE SCALE GENOMIC DNA]</scope>
    <source>
        <strain evidence="2 3">130c</strain>
    </source>
</reference>
<evidence type="ECO:0000313" key="3">
    <source>
        <dbReference type="Proteomes" id="UP000039865"/>
    </source>
</evidence>
<dbReference type="Proteomes" id="UP000039865">
    <property type="component" value="Unassembled WGS sequence"/>
</dbReference>
<keyword evidence="3" id="KW-1185">Reference proteome</keyword>
<dbReference type="InParanoid" id="A0A077ZP21"/>
<evidence type="ECO:0000256" key="1">
    <source>
        <dbReference type="SAM" id="MobiDB-lite"/>
    </source>
</evidence>
<organism evidence="2 3">
    <name type="scientific">Stylonychia lemnae</name>
    <name type="common">Ciliate</name>
    <dbReference type="NCBI Taxonomy" id="5949"/>
    <lineage>
        <taxon>Eukaryota</taxon>
        <taxon>Sar</taxon>
        <taxon>Alveolata</taxon>
        <taxon>Ciliophora</taxon>
        <taxon>Intramacronucleata</taxon>
        <taxon>Spirotrichea</taxon>
        <taxon>Stichotrichia</taxon>
        <taxon>Sporadotrichida</taxon>
        <taxon>Oxytrichidae</taxon>
        <taxon>Stylonychinae</taxon>
        <taxon>Stylonychia</taxon>
    </lineage>
</organism>
<dbReference type="AlphaFoldDB" id="A0A077ZP21"/>
<protein>
    <submittedName>
        <fullName evidence="2">Uncharacterized protein</fullName>
    </submittedName>
</protein>
<evidence type="ECO:0000313" key="2">
    <source>
        <dbReference type="EMBL" id="CDW71130.1"/>
    </source>
</evidence>
<accession>A0A077ZP21</accession>